<keyword evidence="1" id="KW-0175">Coiled coil</keyword>
<dbReference type="Pfam" id="PF00512">
    <property type="entry name" value="HisKA"/>
    <property type="match status" value="1"/>
</dbReference>
<dbReference type="HOGENOM" id="CLU_1993786_0_0_1"/>
<dbReference type="AlphaFoldDB" id="U9UK59"/>
<dbReference type="SUPFAM" id="SSF47384">
    <property type="entry name" value="Homodimeric domain of signal transducing histidine kinase"/>
    <property type="match status" value="1"/>
</dbReference>
<dbReference type="InterPro" id="IPR036097">
    <property type="entry name" value="HisK_dim/P_sf"/>
</dbReference>
<protein>
    <recommendedName>
        <fullName evidence="2">Signal transduction histidine kinase dimerisation/phosphoacceptor domain-containing protein</fullName>
    </recommendedName>
</protein>
<evidence type="ECO:0000259" key="2">
    <source>
        <dbReference type="SMART" id="SM00388"/>
    </source>
</evidence>
<name>U9UK59_RHIID</name>
<dbReference type="SMART" id="SM00388">
    <property type="entry name" value="HisKA"/>
    <property type="match status" value="1"/>
</dbReference>
<dbReference type="GO" id="GO:0000155">
    <property type="term" value="F:phosphorelay sensor kinase activity"/>
    <property type="evidence" value="ECO:0007669"/>
    <property type="project" value="InterPro"/>
</dbReference>
<reference evidence="3" key="1">
    <citation type="submission" date="2013-07" db="EMBL/GenBank/DDBJ databases">
        <title>The genome of an arbuscular mycorrhizal fungus provides insights into the evolution of the oldest plant symbiosis.</title>
        <authorList>
            <consortium name="DOE Joint Genome Institute"/>
            <person name="Tisserant E."/>
            <person name="Malbreil M."/>
            <person name="Kuo A."/>
            <person name="Kohler A."/>
            <person name="Symeonidi A."/>
            <person name="Balestrini R."/>
            <person name="Charron P."/>
            <person name="Duensing N."/>
            <person name="Frei-dit-Frey N."/>
            <person name="Gianinazzi-Pearson V."/>
            <person name="Gilbert B."/>
            <person name="Handa Y."/>
            <person name="Hijri M."/>
            <person name="Kaul R."/>
            <person name="Kawaguchi M."/>
            <person name="Krajinski F."/>
            <person name="Lammers P."/>
            <person name="Lapierre D."/>
            <person name="Masclaux F.G."/>
            <person name="Murat C."/>
            <person name="Morin E."/>
            <person name="Ndikumana S."/>
            <person name="Pagni M."/>
            <person name="Petitpierre D."/>
            <person name="Requena N."/>
            <person name="Rosikiewicz P."/>
            <person name="Riley R."/>
            <person name="Saito K."/>
            <person name="San Clemente H."/>
            <person name="Shapiro H."/>
            <person name="van Tuinen D."/>
            <person name="Becard G."/>
            <person name="Bonfante P."/>
            <person name="Paszkowski U."/>
            <person name="Shachar-Hill Y."/>
            <person name="Young J.P."/>
            <person name="Sanders I.R."/>
            <person name="Henrissat B."/>
            <person name="Rensing S.A."/>
            <person name="Grigoriev I.V."/>
            <person name="Corradi N."/>
            <person name="Roux C."/>
            <person name="Martin F."/>
        </authorList>
    </citation>
    <scope>NUCLEOTIDE SEQUENCE</scope>
    <source>
        <strain evidence="3">DAOM 197198</strain>
    </source>
</reference>
<evidence type="ECO:0000256" key="1">
    <source>
        <dbReference type="SAM" id="Coils"/>
    </source>
</evidence>
<dbReference type="Gene3D" id="1.10.287.130">
    <property type="match status" value="1"/>
</dbReference>
<dbReference type="InterPro" id="IPR003661">
    <property type="entry name" value="HisK_dim/P_dom"/>
</dbReference>
<feature type="coiled-coil region" evidence="1">
    <location>
        <begin position="91"/>
        <end position="125"/>
    </location>
</feature>
<accession>U9UK59</accession>
<organism evidence="3">
    <name type="scientific">Rhizophagus irregularis (strain DAOM 181602 / DAOM 197198 / MUCL 43194)</name>
    <name type="common">Arbuscular mycorrhizal fungus</name>
    <name type="synonym">Glomus intraradices</name>
    <dbReference type="NCBI Taxonomy" id="747089"/>
    <lineage>
        <taxon>Eukaryota</taxon>
        <taxon>Fungi</taxon>
        <taxon>Fungi incertae sedis</taxon>
        <taxon>Mucoromycota</taxon>
        <taxon>Glomeromycotina</taxon>
        <taxon>Glomeromycetes</taxon>
        <taxon>Glomerales</taxon>
        <taxon>Glomeraceae</taxon>
        <taxon>Rhizophagus</taxon>
    </lineage>
</organism>
<feature type="domain" description="Signal transduction histidine kinase dimerisation/phosphoacceptor" evidence="2">
    <location>
        <begin position="60"/>
        <end position="111"/>
    </location>
</feature>
<dbReference type="VEuPathDB" id="FungiDB:RhiirFUN_026822"/>
<evidence type="ECO:0000313" key="3">
    <source>
        <dbReference type="EMBL" id="ESA18963.1"/>
    </source>
</evidence>
<gene>
    <name evidence="3" type="ORF">GLOINDRAFT_320610</name>
</gene>
<dbReference type="EMBL" id="KI278715">
    <property type="protein sequence ID" value="ESA18963.1"/>
    <property type="molecule type" value="Genomic_DNA"/>
</dbReference>
<proteinExistence type="predicted"/>
<sequence length="125" mass="14788">MFIPVLLYRFMMVHKCFWFLNRYDKDPRQFKNEERVYLSNFGINVVSEVLKEELSSLIEQKGAFIFSISHELRTPLHSILANCELMEESKLSEAQAELVKTIQDFAKLENEKNKITLKIQSTKRN</sequence>
<dbReference type="CDD" id="cd00082">
    <property type="entry name" value="HisKA"/>
    <property type="match status" value="1"/>
</dbReference>